<evidence type="ECO:0000256" key="2">
    <source>
        <dbReference type="ARBA" id="ARBA00004504"/>
    </source>
</evidence>
<keyword evidence="13" id="KW-1133">Transmembrane helix</keyword>
<feature type="compositionally biased region" description="Low complexity" evidence="12">
    <location>
        <begin position="620"/>
        <end position="639"/>
    </location>
</feature>
<dbReference type="InterPro" id="IPR000742">
    <property type="entry name" value="EGF"/>
</dbReference>
<feature type="compositionally biased region" description="Pro residues" evidence="12">
    <location>
        <begin position="233"/>
        <end position="242"/>
    </location>
</feature>
<feature type="region of interest" description="Disordered" evidence="12">
    <location>
        <begin position="330"/>
        <end position="788"/>
    </location>
</feature>
<feature type="compositionally biased region" description="Low complexity" evidence="12">
    <location>
        <begin position="210"/>
        <end position="232"/>
    </location>
</feature>
<dbReference type="PROSITE" id="PS50024">
    <property type="entry name" value="SEA"/>
    <property type="match status" value="1"/>
</dbReference>
<feature type="domain" description="SEA" evidence="15">
    <location>
        <begin position="805"/>
        <end position="920"/>
    </location>
</feature>
<evidence type="ECO:0000313" key="17">
    <source>
        <dbReference type="Proteomes" id="UP001652642"/>
    </source>
</evidence>
<accession>A0ABM5F0B7</accession>
<proteinExistence type="predicted"/>
<keyword evidence="9" id="KW-0325">Glycoprotein</keyword>
<evidence type="ECO:0000256" key="7">
    <source>
        <dbReference type="ARBA" id="ARBA00022729"/>
    </source>
</evidence>
<evidence type="ECO:0000256" key="12">
    <source>
        <dbReference type="SAM" id="MobiDB-lite"/>
    </source>
</evidence>
<keyword evidence="13" id="KW-0812">Transmembrane</keyword>
<evidence type="ECO:0000256" key="13">
    <source>
        <dbReference type="SAM" id="Phobius"/>
    </source>
</evidence>
<evidence type="ECO:0008006" key="19">
    <source>
        <dbReference type="Google" id="ProtNLM"/>
    </source>
</evidence>
<feature type="compositionally biased region" description="Low complexity" evidence="12">
    <location>
        <begin position="729"/>
        <end position="739"/>
    </location>
</feature>
<evidence type="ECO:0000256" key="9">
    <source>
        <dbReference type="ARBA" id="ARBA00023180"/>
    </source>
</evidence>
<evidence type="ECO:0000256" key="3">
    <source>
        <dbReference type="ARBA" id="ARBA00004593"/>
    </source>
</evidence>
<comment type="caution">
    <text evidence="11">Lacks conserved residue(s) required for the propagation of feature annotation.</text>
</comment>
<evidence type="ECO:0000256" key="8">
    <source>
        <dbReference type="ARBA" id="ARBA00022737"/>
    </source>
</evidence>
<dbReference type="InterPro" id="IPR036364">
    <property type="entry name" value="SEA_dom_sf"/>
</dbReference>
<keyword evidence="13" id="KW-0472">Membrane</keyword>
<feature type="compositionally biased region" description="Low complexity" evidence="12">
    <location>
        <begin position="355"/>
        <end position="368"/>
    </location>
</feature>
<feature type="signal peptide" evidence="14">
    <location>
        <begin position="1"/>
        <end position="25"/>
    </location>
</feature>
<feature type="transmembrane region" description="Helical" evidence="13">
    <location>
        <begin position="992"/>
        <end position="1014"/>
    </location>
</feature>
<dbReference type="PROSITE" id="PS50026">
    <property type="entry name" value="EGF_3"/>
    <property type="match status" value="1"/>
</dbReference>
<feature type="region of interest" description="Disordered" evidence="12">
    <location>
        <begin position="34"/>
        <end position="302"/>
    </location>
</feature>
<dbReference type="PANTHER" id="PTHR12199">
    <property type="entry name" value="INTERPHOTORECEPTOR MATRIX PROTEOGLYCAN"/>
    <property type="match status" value="1"/>
</dbReference>
<evidence type="ECO:0000259" key="15">
    <source>
        <dbReference type="PROSITE" id="PS50024"/>
    </source>
</evidence>
<feature type="region of interest" description="Disordered" evidence="12">
    <location>
        <begin position="1107"/>
        <end position="1133"/>
    </location>
</feature>
<dbReference type="PANTHER" id="PTHR12199:SF5">
    <property type="entry name" value="MUCIN-2-LIKE ISOFORM X1"/>
    <property type="match status" value="1"/>
</dbReference>
<dbReference type="Proteomes" id="UP001652642">
    <property type="component" value="Chromosome 13"/>
</dbReference>
<protein>
    <recommendedName>
        <fullName evidence="19">Nascent polypeptide-associated complex subunit alpha, muscle-specific form-like</fullName>
    </recommendedName>
</protein>
<dbReference type="InterPro" id="IPR000082">
    <property type="entry name" value="SEA_dom"/>
</dbReference>
<feature type="compositionally biased region" description="Basic and acidic residues" evidence="12">
    <location>
        <begin position="86"/>
        <end position="101"/>
    </location>
</feature>
<feature type="compositionally biased region" description="Polar residues" evidence="12">
    <location>
        <begin position="1109"/>
        <end position="1124"/>
    </location>
</feature>
<feature type="chain" id="PRO_5046496371" description="Nascent polypeptide-associated complex subunit alpha, muscle-specific form-like" evidence="14">
    <location>
        <begin position="26"/>
        <end position="1186"/>
    </location>
</feature>
<feature type="compositionally biased region" description="Polar residues" evidence="12">
    <location>
        <begin position="715"/>
        <end position="726"/>
    </location>
</feature>
<name>A0ABM5F0B7_9SAUR</name>
<keyword evidence="11" id="KW-0245">EGF-like domain</keyword>
<evidence type="ECO:0000256" key="5">
    <source>
        <dbReference type="ARBA" id="ARBA00022530"/>
    </source>
</evidence>
<organism evidence="17 18">
    <name type="scientific">Pogona vitticeps</name>
    <name type="common">central bearded dragon</name>
    <dbReference type="NCBI Taxonomy" id="103695"/>
    <lineage>
        <taxon>Eukaryota</taxon>
        <taxon>Metazoa</taxon>
        <taxon>Chordata</taxon>
        <taxon>Craniata</taxon>
        <taxon>Vertebrata</taxon>
        <taxon>Euteleostomi</taxon>
        <taxon>Lepidosauria</taxon>
        <taxon>Squamata</taxon>
        <taxon>Bifurcata</taxon>
        <taxon>Unidentata</taxon>
        <taxon>Episquamata</taxon>
        <taxon>Toxicofera</taxon>
        <taxon>Iguania</taxon>
        <taxon>Acrodonta</taxon>
        <taxon>Agamidae</taxon>
        <taxon>Amphibolurinae</taxon>
        <taxon>Pogona</taxon>
    </lineage>
</organism>
<evidence type="ECO:0000256" key="4">
    <source>
        <dbReference type="ARBA" id="ARBA00022525"/>
    </source>
</evidence>
<evidence type="ECO:0000256" key="11">
    <source>
        <dbReference type="PROSITE-ProRule" id="PRU00076"/>
    </source>
</evidence>
<reference evidence="18" key="1">
    <citation type="submission" date="2025-08" db="UniProtKB">
        <authorList>
            <consortium name="RefSeq"/>
        </authorList>
    </citation>
    <scope>IDENTIFICATION</scope>
</reference>
<sequence>MGGRRLRVPTALLLGVLALLGAAAGAGLPFTEPEELASRRPFPAMTPQSPFPGRGPHPSASTRQDPQDGSRVPVVPNTLLSASAERSGHPKGRESGARAVEESQTSAEAPSGARTREKPPTAKPPSVPARPTTRWPPWAFLPTSAPRKDPPGCPSGPASQGVPAAGVEGGGSEGWEPTTLAPPAALGSRGASARQAGWTGGEPPPSLQPGQEGAQAEEGAAASLSAGEWGPPATGPPWPPRPATATSRPLAQEAKGPLPRSAWQPLRDTTEPSPTKWAALATASGPGRDMATGAPGRAQPWPPTGNTVLFWTESGVPWEQTVGHLDSGGLAPHLVEETSPSEAGTAVGRFSPGTALAPSPMPSSASHPELGRVGERTGSLGAPNPNLAPPSLWETEPPWEASSARERWGEPPHTGPFSPSSFRRETPLPLHWGSFRPSLADDPHELPASVPPPGEPFTPLPRSPAWHSAGQPSREDQAPLHPSVGHPAVVGAAPSPVGILPESSSAAPSKEGAPRDASAKPAGPGALTPRTPPRPTPGAAFATVAPPLTQTTTTWGGGLRTVATDSAKSPRPETPTEGATWQAREGPGSRGSATETAEPPSSGSPWREGGSPGQPPARAGPPASSAEATSSATSLVLTADRSSPPEFRSERLAFSDPPSETMAAVTWATGGTVAAPNLPSSARHHAWTSSARTWSWEGGDPPRGPTESLRKEKIQQSPGAAQTTAALLSESPSGSSGSRSRGHPWPPKPTPEQGNRREGPRRATTWLPAAGPEEATPQLWPATPREGHPRGHSAFVVENQPPLLKAAFLHIPCELVLAMEFSRSLQDPESPEYRSLARSLNETVTPLFASLPGFQRLEVKAIRPGGVVVVVEFDALFRPQVAGLWAALRRSPLSERLPPGLWVANASVLRSATQERRLDPCAVLFSCHAGYECLAEEDGGARCVSLCHRDYCKNQGICTHVANHTPVCQCPVGHDFWFLGVHCDYKVTQQGLLGVAGGLLLSLVVLGGVVAGLVMRRVRLLLLEARADQTKSSYRRFCRLDDVSAHYWSEPWLASTTSLDNPAFSNSEELLHLQILEPACYGCQEDCGAPDHCCRRTPDAPRGICAAGQPSSRSNWAESTSSVNDPMVDSGKASEVSFSSWPMEPIQWSPFPAQHKLPRDQAPRAPRPNSCCEGMELVNLERSWTA</sequence>
<evidence type="ECO:0000256" key="14">
    <source>
        <dbReference type="SAM" id="SignalP"/>
    </source>
</evidence>
<keyword evidence="17" id="KW-1185">Reference proteome</keyword>
<dbReference type="RefSeq" id="XP_072838849.1">
    <property type="nucleotide sequence ID" value="XM_072982748.1"/>
</dbReference>
<keyword evidence="8" id="KW-0677">Repeat</keyword>
<feature type="compositionally biased region" description="Low complexity" evidence="12">
    <location>
        <begin position="661"/>
        <end position="675"/>
    </location>
</feature>
<keyword evidence="5" id="KW-0272">Extracellular matrix</keyword>
<keyword evidence="4" id="KW-0964">Secreted</keyword>
<feature type="compositionally biased region" description="Polar residues" evidence="12">
    <location>
        <begin position="591"/>
        <end position="604"/>
    </location>
</feature>
<evidence type="ECO:0000256" key="10">
    <source>
        <dbReference type="ARBA" id="ARBA00023273"/>
    </source>
</evidence>
<dbReference type="SUPFAM" id="SSF82671">
    <property type="entry name" value="SEA domain"/>
    <property type="match status" value="1"/>
</dbReference>
<keyword evidence="10" id="KW-0966">Cell projection</keyword>
<keyword evidence="6" id="KW-0358">Heparin-binding</keyword>
<evidence type="ECO:0000256" key="6">
    <source>
        <dbReference type="ARBA" id="ARBA00022674"/>
    </source>
</evidence>
<evidence type="ECO:0000259" key="16">
    <source>
        <dbReference type="PROSITE" id="PS50026"/>
    </source>
</evidence>
<evidence type="ECO:0000313" key="18">
    <source>
        <dbReference type="RefSeq" id="XP_072838849.1"/>
    </source>
</evidence>
<feature type="compositionally biased region" description="Low complexity" evidence="12">
    <location>
        <begin position="537"/>
        <end position="554"/>
    </location>
</feature>
<dbReference type="Gene3D" id="3.30.70.960">
    <property type="entry name" value="SEA domain"/>
    <property type="match status" value="1"/>
</dbReference>
<comment type="subcellular location">
    <subcellularLocation>
        <location evidence="2">Cell projection</location>
        <location evidence="2">Cilium</location>
        <location evidence="2">Photoreceptor outer segment</location>
    </subcellularLocation>
    <subcellularLocation>
        <location evidence="1">Photoreceptor inner segment</location>
    </subcellularLocation>
    <subcellularLocation>
        <location evidence="3">Secreted</location>
        <location evidence="3">Extracellular space</location>
        <location evidence="3">Extracellular matrix</location>
        <location evidence="3">Interphotoreceptor matrix</location>
    </subcellularLocation>
</comment>
<feature type="compositionally biased region" description="Pro residues" evidence="12">
    <location>
        <begin position="449"/>
        <end position="462"/>
    </location>
</feature>
<gene>
    <name evidence="18" type="primary">LOC110085023</name>
</gene>
<dbReference type="Pfam" id="PF01390">
    <property type="entry name" value="SEA"/>
    <property type="match status" value="1"/>
</dbReference>
<feature type="domain" description="EGF-like" evidence="16">
    <location>
        <begin position="944"/>
        <end position="984"/>
    </location>
</feature>
<evidence type="ECO:0000256" key="1">
    <source>
        <dbReference type="ARBA" id="ARBA00004437"/>
    </source>
</evidence>
<dbReference type="GeneID" id="110085023"/>
<dbReference type="InterPro" id="IPR039861">
    <property type="entry name" value="IMPG"/>
</dbReference>
<keyword evidence="7 14" id="KW-0732">Signal</keyword>